<comment type="caution">
    <text evidence="1">The sequence shown here is derived from an EMBL/GenBank/DDBJ whole genome shotgun (WGS) entry which is preliminary data.</text>
</comment>
<proteinExistence type="predicted"/>
<sequence length="218" mass="25532">MAAPLFMVLNMSNIYFVNVYDNHEIPFSRDVSSTLRSRSKIHFINDTLLRPPSWFCNVWPLDRCNFIVLSWVCWMDTIVEMYNTLQMFFQYRHLFTRLQNLWEDLDQFLPLPSCSCEIKYSCNLIPTIPSYRDGDCILCFLKGLNEQYLLIRSQITMMQSLPDLNHVFSFLIYKERHFGVLVDDPRTLVYFPSSTRGRGGSGVRSQPSSTSDRGRGHV</sequence>
<accession>A0ACC3P000</accession>
<evidence type="ECO:0000313" key="2">
    <source>
        <dbReference type="Proteomes" id="UP000000226"/>
    </source>
</evidence>
<organism evidence="1 2">
    <name type="scientific">Phaseolus vulgaris</name>
    <name type="common">Kidney bean</name>
    <name type="synonym">French bean</name>
    <dbReference type="NCBI Taxonomy" id="3885"/>
    <lineage>
        <taxon>Eukaryota</taxon>
        <taxon>Viridiplantae</taxon>
        <taxon>Streptophyta</taxon>
        <taxon>Embryophyta</taxon>
        <taxon>Tracheophyta</taxon>
        <taxon>Spermatophyta</taxon>
        <taxon>Magnoliopsida</taxon>
        <taxon>eudicotyledons</taxon>
        <taxon>Gunneridae</taxon>
        <taxon>Pentapetalae</taxon>
        <taxon>rosids</taxon>
        <taxon>fabids</taxon>
        <taxon>Fabales</taxon>
        <taxon>Fabaceae</taxon>
        <taxon>Papilionoideae</taxon>
        <taxon>50 kb inversion clade</taxon>
        <taxon>NPAAA clade</taxon>
        <taxon>indigoferoid/millettioid clade</taxon>
        <taxon>Phaseoleae</taxon>
        <taxon>Phaseolus</taxon>
    </lineage>
</organism>
<protein>
    <submittedName>
        <fullName evidence="1">Uncharacterized protein</fullName>
    </submittedName>
</protein>
<name>A0ACC3P000_PHAVU</name>
<evidence type="ECO:0000313" key="1">
    <source>
        <dbReference type="EMBL" id="KAK6645826.1"/>
    </source>
</evidence>
<gene>
    <name evidence="1" type="ORF">PHAVU_L001981</name>
</gene>
<dbReference type="Proteomes" id="UP000000226">
    <property type="component" value="Unassembled WGS sequence"/>
</dbReference>
<reference evidence="1" key="1">
    <citation type="submission" date="2023-07" db="EMBL/GenBank/DDBJ databases">
        <title>WGS assembly of Phaseolus vulgaris.</title>
        <authorList>
            <person name="Schmutz J."/>
            <person name="Mcclean P."/>
            <person name="Shu S."/>
            <person name="Cregan P."/>
            <person name="Rokhsar D."/>
            <person name="Jackson S."/>
        </authorList>
    </citation>
    <scope>NUCLEOTIDE SEQUENCE</scope>
</reference>
<dbReference type="EMBL" id="MU967785">
    <property type="protein sequence ID" value="KAK6645826.1"/>
    <property type="molecule type" value="Genomic_DNA"/>
</dbReference>
<keyword evidence="2" id="KW-1185">Reference proteome</keyword>